<dbReference type="EC" id="3.4.23.36" evidence="9"/>
<keyword evidence="6 9" id="KW-0378">Hydrolase</keyword>
<feature type="transmembrane region" description="Helical" evidence="9">
    <location>
        <begin position="129"/>
        <end position="151"/>
    </location>
</feature>
<feature type="transmembrane region" description="Helical" evidence="9">
    <location>
        <begin position="67"/>
        <end position="85"/>
    </location>
</feature>
<evidence type="ECO:0000256" key="4">
    <source>
        <dbReference type="ARBA" id="ARBA00022692"/>
    </source>
</evidence>
<dbReference type="InterPro" id="IPR001872">
    <property type="entry name" value="Peptidase_A8"/>
</dbReference>
<feature type="transmembrane region" description="Helical" evidence="9">
    <location>
        <begin position="92"/>
        <end position="109"/>
    </location>
</feature>
<evidence type="ECO:0000256" key="6">
    <source>
        <dbReference type="ARBA" id="ARBA00022801"/>
    </source>
</evidence>
<evidence type="ECO:0000256" key="8">
    <source>
        <dbReference type="ARBA" id="ARBA00023136"/>
    </source>
</evidence>
<comment type="similarity">
    <text evidence="1 9 11">Belongs to the peptidase A8 family.</text>
</comment>
<evidence type="ECO:0000256" key="2">
    <source>
        <dbReference type="ARBA" id="ARBA00022475"/>
    </source>
</evidence>
<evidence type="ECO:0000256" key="10">
    <source>
        <dbReference type="RuleBase" id="RU000594"/>
    </source>
</evidence>
<dbReference type="PRINTS" id="PR00781">
    <property type="entry name" value="LIPOSIGPTASE"/>
</dbReference>
<name>A0ABS2GXS3_9LACO</name>
<keyword evidence="3 9" id="KW-0645">Protease</keyword>
<keyword evidence="2 9" id="KW-1003">Cell membrane</keyword>
<evidence type="ECO:0000256" key="1">
    <source>
        <dbReference type="ARBA" id="ARBA00006139"/>
    </source>
</evidence>
<dbReference type="NCBIfam" id="TIGR00077">
    <property type="entry name" value="lspA"/>
    <property type="match status" value="1"/>
</dbReference>
<proteinExistence type="inferred from homology"/>
<dbReference type="Pfam" id="PF01252">
    <property type="entry name" value="Peptidase_A8"/>
    <property type="match status" value="1"/>
</dbReference>
<dbReference type="Proteomes" id="UP000785625">
    <property type="component" value="Unassembled WGS sequence"/>
</dbReference>
<evidence type="ECO:0000256" key="3">
    <source>
        <dbReference type="ARBA" id="ARBA00022670"/>
    </source>
</evidence>
<comment type="function">
    <text evidence="9 10">This protein specifically catalyzes the removal of signal peptides from prolipoproteins.</text>
</comment>
<dbReference type="PROSITE" id="PS00855">
    <property type="entry name" value="SPASE_II"/>
    <property type="match status" value="1"/>
</dbReference>
<comment type="subcellular location">
    <subcellularLocation>
        <location evidence="9">Cell membrane</location>
        <topology evidence="9">Multi-pass membrane protein</topology>
    </subcellularLocation>
</comment>
<evidence type="ECO:0000256" key="11">
    <source>
        <dbReference type="RuleBase" id="RU004181"/>
    </source>
</evidence>
<dbReference type="RefSeq" id="WP_204784408.1">
    <property type="nucleotide sequence ID" value="NZ_CALVGD010000090.1"/>
</dbReference>
<reference evidence="12 13" key="1">
    <citation type="journal article" date="2021" name="Sci. Rep.">
        <title>The distribution of antibiotic resistance genes in chicken gut microbiota commensals.</title>
        <authorList>
            <person name="Juricova H."/>
            <person name="Matiasovicova J."/>
            <person name="Kubasova T."/>
            <person name="Cejkova D."/>
            <person name="Rychlik I."/>
        </authorList>
    </citation>
    <scope>NUCLEOTIDE SEQUENCE [LARGE SCALE GENOMIC DNA]</scope>
    <source>
        <strain evidence="12 13">An574</strain>
    </source>
</reference>
<accession>A0ABS2GXS3</accession>
<comment type="caution">
    <text evidence="12">The sequence shown here is derived from an EMBL/GenBank/DDBJ whole genome shotgun (WGS) entry which is preliminary data.</text>
</comment>
<comment type="pathway">
    <text evidence="9">Protein modification; lipoprotein biosynthesis (signal peptide cleavage).</text>
</comment>
<feature type="transmembrane region" description="Helical" evidence="9">
    <location>
        <begin position="12"/>
        <end position="30"/>
    </location>
</feature>
<sequence>MIQKNNRGWWGYLTFIIVLIGVDQLVKWWVTVNVPKNGFKQFLPGIVALTNLRNNGAAWSLMEGKQWFFAVVSVIAIIALVYLMHRFSDQRWMEISLSLIFAGTIGNFIDRLRFGYVVDMFELLPVNFPVFNIADTCLTVGVLILIVIVLMEKDEDPSDK</sequence>
<keyword evidence="4 9" id="KW-0812">Transmembrane</keyword>
<dbReference type="PANTHER" id="PTHR33695">
    <property type="entry name" value="LIPOPROTEIN SIGNAL PEPTIDASE"/>
    <property type="match status" value="1"/>
</dbReference>
<keyword evidence="8 9" id="KW-0472">Membrane</keyword>
<comment type="catalytic activity">
    <reaction evidence="9 10">
        <text>Release of signal peptides from bacterial membrane prolipoproteins. Hydrolyzes -Xaa-Yaa-Zaa-|-(S,diacylglyceryl)Cys-, in which Xaa is hydrophobic (preferably Leu), and Yaa (Ala or Ser) and Zaa (Gly or Ala) have small, neutral side chains.</text>
        <dbReference type="EC" id="3.4.23.36"/>
    </reaction>
</comment>
<evidence type="ECO:0000256" key="5">
    <source>
        <dbReference type="ARBA" id="ARBA00022750"/>
    </source>
</evidence>
<evidence type="ECO:0000256" key="9">
    <source>
        <dbReference type="HAMAP-Rule" id="MF_00161"/>
    </source>
</evidence>
<evidence type="ECO:0000256" key="7">
    <source>
        <dbReference type="ARBA" id="ARBA00022989"/>
    </source>
</evidence>
<feature type="active site" evidence="9">
    <location>
        <position position="119"/>
    </location>
</feature>
<gene>
    <name evidence="9" type="primary">lspA</name>
    <name evidence="12" type="ORF">H5975_00285</name>
</gene>
<dbReference type="GO" id="GO:0004190">
    <property type="term" value="F:aspartic-type endopeptidase activity"/>
    <property type="evidence" value="ECO:0007669"/>
    <property type="project" value="UniProtKB-EC"/>
</dbReference>
<dbReference type="PANTHER" id="PTHR33695:SF1">
    <property type="entry name" value="LIPOPROTEIN SIGNAL PEPTIDASE"/>
    <property type="match status" value="1"/>
</dbReference>
<keyword evidence="7 9" id="KW-1133">Transmembrane helix</keyword>
<keyword evidence="5 9" id="KW-0064">Aspartyl protease</keyword>
<feature type="active site" evidence="9">
    <location>
        <position position="135"/>
    </location>
</feature>
<dbReference type="HAMAP" id="MF_00161">
    <property type="entry name" value="LspA"/>
    <property type="match status" value="1"/>
</dbReference>
<protein>
    <recommendedName>
        <fullName evidence="9">Lipoprotein signal peptidase</fullName>
        <ecNumber evidence="9">3.4.23.36</ecNumber>
    </recommendedName>
    <alternativeName>
        <fullName evidence="9">Prolipoprotein signal peptidase</fullName>
    </alternativeName>
    <alternativeName>
        <fullName evidence="9">Signal peptidase II</fullName>
        <shortName evidence="9">SPase II</shortName>
    </alternativeName>
</protein>
<dbReference type="EMBL" id="JACJKU010000002">
    <property type="protein sequence ID" value="MBM6939939.1"/>
    <property type="molecule type" value="Genomic_DNA"/>
</dbReference>
<evidence type="ECO:0000313" key="13">
    <source>
        <dbReference type="Proteomes" id="UP000785625"/>
    </source>
</evidence>
<organism evidence="12 13">
    <name type="scientific">Limosilactobacillus coleohominis</name>
    <dbReference type="NCBI Taxonomy" id="181675"/>
    <lineage>
        <taxon>Bacteria</taxon>
        <taxon>Bacillati</taxon>
        <taxon>Bacillota</taxon>
        <taxon>Bacilli</taxon>
        <taxon>Lactobacillales</taxon>
        <taxon>Lactobacillaceae</taxon>
        <taxon>Limosilactobacillus</taxon>
    </lineage>
</organism>
<evidence type="ECO:0000313" key="12">
    <source>
        <dbReference type="EMBL" id="MBM6939939.1"/>
    </source>
</evidence>
<keyword evidence="13" id="KW-1185">Reference proteome</keyword>